<evidence type="ECO:0000313" key="7">
    <source>
        <dbReference type="Proteomes" id="UP000286211"/>
    </source>
</evidence>
<accession>A0A3E5DWP3</accession>
<evidence type="ECO:0000313" key="3">
    <source>
        <dbReference type="EMBL" id="RGS11821.1"/>
    </source>
</evidence>
<reference evidence="2" key="3">
    <citation type="submission" date="2022-11" db="EMBL/GenBank/DDBJ databases">
        <title>Genomic repertoires linked with pathogenic potency of arthritogenic Prevotella copri isolated from the gut of rheumatoid arthritis patients.</title>
        <authorList>
            <person name="Nii T."/>
            <person name="Maeda Y."/>
            <person name="Motooka D."/>
            <person name="Naito M."/>
            <person name="Matsumoto Y."/>
            <person name="Ogawa T."/>
            <person name="Oguro-Igashira E."/>
            <person name="Kishikawa T."/>
            <person name="Yamashita M."/>
            <person name="Koizumi S."/>
            <person name="Kurakawa T."/>
            <person name="Okumura R."/>
            <person name="Kayama H."/>
            <person name="Murakami M."/>
            <person name="Sakaguchi T."/>
            <person name="Das B."/>
            <person name="Nakamura S."/>
            <person name="Okada Y."/>
            <person name="Kumanogoh A."/>
            <person name="Takeda K."/>
        </authorList>
    </citation>
    <scope>NUCLEOTIDE SEQUENCE</scope>
    <source>
        <strain evidence="2">N016-13</strain>
    </source>
</reference>
<evidence type="ECO:0000313" key="5">
    <source>
        <dbReference type="EMBL" id="RHK09132.1"/>
    </source>
</evidence>
<organism evidence="2 9">
    <name type="scientific">Segatella copri</name>
    <dbReference type="NCBI Taxonomy" id="165179"/>
    <lineage>
        <taxon>Bacteria</taxon>
        <taxon>Pseudomonadati</taxon>
        <taxon>Bacteroidota</taxon>
        <taxon>Bacteroidia</taxon>
        <taxon>Bacteroidales</taxon>
        <taxon>Prevotellaceae</taxon>
        <taxon>Segatella</taxon>
    </lineage>
</organism>
<dbReference type="EMBL" id="JAPDUS010000016">
    <property type="protein sequence ID" value="MCW4093871.1"/>
    <property type="molecule type" value="Genomic_DNA"/>
</dbReference>
<dbReference type="Proteomes" id="UP001209074">
    <property type="component" value="Unassembled WGS sequence"/>
</dbReference>
<dbReference type="EMBL" id="QRNB01000064">
    <property type="protein sequence ID" value="RHK09132.1"/>
    <property type="molecule type" value="Genomic_DNA"/>
</dbReference>
<dbReference type="InterPro" id="IPR036286">
    <property type="entry name" value="LexA/Signal_pep-like_sf"/>
</dbReference>
<evidence type="ECO:0000313" key="2">
    <source>
        <dbReference type="EMBL" id="MCW4093871.1"/>
    </source>
</evidence>
<dbReference type="Proteomes" id="UP000286211">
    <property type="component" value="Unassembled WGS sequence"/>
</dbReference>
<dbReference type="RefSeq" id="WP_117587623.1">
    <property type="nucleotide sequence ID" value="NZ_JANDWK010000042.1"/>
</dbReference>
<dbReference type="EMBL" id="JANDWN010000044">
    <property type="protein sequence ID" value="MCP9600887.1"/>
    <property type="molecule type" value="Genomic_DNA"/>
</dbReference>
<evidence type="ECO:0000313" key="6">
    <source>
        <dbReference type="Proteomes" id="UP000283872"/>
    </source>
</evidence>
<reference evidence="6 7" key="1">
    <citation type="submission" date="2018-08" db="EMBL/GenBank/DDBJ databases">
        <title>A genome reference for cultivated species of the human gut microbiota.</title>
        <authorList>
            <person name="Zou Y."/>
            <person name="Xue W."/>
            <person name="Luo G."/>
        </authorList>
    </citation>
    <scope>NUCLEOTIDE SEQUENCE [LARGE SCALE GENOMIC DNA]</scope>
    <source>
        <strain evidence="3 6">AF24-12</strain>
        <strain evidence="5 7">AF46-2NS</strain>
        <strain evidence="4 8">AM22-1</strain>
    </source>
</reference>
<dbReference type="CDD" id="cd06462">
    <property type="entry name" value="Peptidase_S24_S26"/>
    <property type="match status" value="1"/>
</dbReference>
<gene>
    <name evidence="5" type="ORF">DW079_11215</name>
    <name evidence="4" type="ORF">DW250_12600</name>
    <name evidence="3" type="ORF">DWY11_13865</name>
    <name evidence="1" type="ORF">NNC55_13135</name>
    <name evidence="2" type="ORF">ONT05_09915</name>
</gene>
<proteinExistence type="predicted"/>
<evidence type="ECO:0000313" key="1">
    <source>
        <dbReference type="EMBL" id="MCP9600887.1"/>
    </source>
</evidence>
<protein>
    <submittedName>
        <fullName evidence="2">S24/S26 family peptidase</fullName>
    </submittedName>
</protein>
<evidence type="ECO:0000313" key="4">
    <source>
        <dbReference type="EMBL" id="RHG63582.1"/>
    </source>
</evidence>
<reference evidence="1" key="2">
    <citation type="submission" date="2022-07" db="EMBL/GenBank/DDBJ databases">
        <title>Prevotella copri.</title>
        <authorList>
            <person name="Yang C."/>
        </authorList>
    </citation>
    <scope>NUCLEOTIDE SEQUENCE</scope>
    <source>
        <strain evidence="1">HF1476</strain>
    </source>
</reference>
<dbReference type="Proteomes" id="UP000286501">
    <property type="component" value="Unassembled WGS sequence"/>
</dbReference>
<dbReference type="SUPFAM" id="SSF51306">
    <property type="entry name" value="LexA/Signal peptidase"/>
    <property type="match status" value="1"/>
</dbReference>
<evidence type="ECO:0000313" key="9">
    <source>
        <dbReference type="Proteomes" id="UP001209074"/>
    </source>
</evidence>
<sequence length="167" mass="18789">MNTSDSKYKAIAALEQFIREGRPVKFPVKGTSMLPFIVGDRDCVEFYPVEGELKVGDIVMARVEEGYPVVHRIIGIKPVAGAASPASFSADDCRIVLTGDGNLGFKEHCLRKDVIAKAHAVICPDGSRKSLISQKALRNWHRWQRLRPVRRVLLKIIKLYIRLSYKN</sequence>
<dbReference type="EMBL" id="QRVA01000049">
    <property type="protein sequence ID" value="RGS11821.1"/>
    <property type="molecule type" value="Genomic_DNA"/>
</dbReference>
<dbReference type="Proteomes" id="UP000283872">
    <property type="component" value="Unassembled WGS sequence"/>
</dbReference>
<dbReference type="Proteomes" id="UP001204486">
    <property type="component" value="Unassembled WGS sequence"/>
</dbReference>
<dbReference type="AlphaFoldDB" id="A0A3E5DWP3"/>
<evidence type="ECO:0000313" key="8">
    <source>
        <dbReference type="Proteomes" id="UP000286501"/>
    </source>
</evidence>
<comment type="caution">
    <text evidence="2">The sequence shown here is derived from an EMBL/GenBank/DDBJ whole genome shotgun (WGS) entry which is preliminary data.</text>
</comment>
<dbReference type="EMBL" id="QRIN01000063">
    <property type="protein sequence ID" value="RHG63582.1"/>
    <property type="molecule type" value="Genomic_DNA"/>
</dbReference>
<name>A0A3E5DWP3_9BACT</name>